<reference evidence="2 3" key="1">
    <citation type="submission" date="2018-05" db="EMBL/GenBank/DDBJ databases">
        <title>Rhodobacteraceae gen. nov., sp. nov. isolated from sea water.</title>
        <authorList>
            <person name="Ren Y."/>
        </authorList>
    </citation>
    <scope>NUCLEOTIDE SEQUENCE [LARGE SCALE GENOMIC DNA]</scope>
    <source>
        <strain evidence="2 3">TG-679</strain>
    </source>
</reference>
<evidence type="ECO:0000313" key="3">
    <source>
        <dbReference type="Proteomes" id="UP000245680"/>
    </source>
</evidence>
<sequence length="98" mass="11126">MPEFRNLDFEPGIIQKQGYGLAIEPRMTMPVHRCVFILGMARMSVRMVVQVYWLEHSARSLSGFGQGREGHRQHDADDEHSFGQGAMPASHQSIPFAR</sequence>
<proteinExistence type="predicted"/>
<feature type="region of interest" description="Disordered" evidence="1">
    <location>
        <begin position="63"/>
        <end position="98"/>
    </location>
</feature>
<dbReference type="Proteomes" id="UP000245680">
    <property type="component" value="Unassembled WGS sequence"/>
</dbReference>
<name>A0A2V2LAG8_9RHOB</name>
<organism evidence="2 3">
    <name type="scientific">Meridianimarinicoccus roseus</name>
    <dbReference type="NCBI Taxonomy" id="2072018"/>
    <lineage>
        <taxon>Bacteria</taxon>
        <taxon>Pseudomonadati</taxon>
        <taxon>Pseudomonadota</taxon>
        <taxon>Alphaproteobacteria</taxon>
        <taxon>Rhodobacterales</taxon>
        <taxon>Paracoccaceae</taxon>
        <taxon>Meridianimarinicoccus</taxon>
    </lineage>
</organism>
<accession>A0A2V2LAG8</accession>
<protein>
    <submittedName>
        <fullName evidence="2">Uncharacterized protein</fullName>
    </submittedName>
</protein>
<keyword evidence="3" id="KW-1185">Reference proteome</keyword>
<evidence type="ECO:0000256" key="1">
    <source>
        <dbReference type="SAM" id="MobiDB-lite"/>
    </source>
</evidence>
<gene>
    <name evidence="2" type="ORF">DKT77_12520</name>
</gene>
<evidence type="ECO:0000313" key="2">
    <source>
        <dbReference type="EMBL" id="PWR02358.1"/>
    </source>
</evidence>
<dbReference type="AlphaFoldDB" id="A0A2V2LAG8"/>
<feature type="compositionally biased region" description="Basic and acidic residues" evidence="1">
    <location>
        <begin position="68"/>
        <end position="81"/>
    </location>
</feature>
<dbReference type="EMBL" id="QGKU01000038">
    <property type="protein sequence ID" value="PWR02358.1"/>
    <property type="molecule type" value="Genomic_DNA"/>
</dbReference>
<comment type="caution">
    <text evidence="2">The sequence shown here is derived from an EMBL/GenBank/DDBJ whole genome shotgun (WGS) entry which is preliminary data.</text>
</comment>
<dbReference type="RefSeq" id="WP_109812027.1">
    <property type="nucleotide sequence ID" value="NZ_QGKU01000038.1"/>
</dbReference>